<sequence length="366" mass="41218">MILSLRLLTIIILILSGLQALPMSPSPSTVGKSLNWNRGRGYNPFRYATPDGITICNRSDSIVYDCIPLNRPTSELSITFRASNRAFHPSKKATYTSTDRRKHTAKNPAWSFMLISTDNDTLSITVRAIEQSDQISSSSGLCVEAVFFDKAVKITTCPPSKKFDCYTGTNFWHLSIKNKTITLSGGNRDENMVFECPYKSKDCSSFGFAAYPGADITLTDISFFDLTPQSYEPHPNWSDTAMIEERINASDDPLEGYWMVFDRTLDESLLRLGGDYRLAIVKDNGRYLLIYLSGAKINPTFWKTGMVKAILNPDPYPDTYSVMWYDSEGMPLNKDIKAQRGEGDTLLLQFPYQSSTLRLRKPISSR</sequence>
<dbReference type="EMBL" id="SRYB01000001">
    <property type="protein sequence ID" value="TGY80842.1"/>
    <property type="molecule type" value="Genomic_DNA"/>
</dbReference>
<name>A0AC61RI93_9BACT</name>
<evidence type="ECO:0000313" key="1">
    <source>
        <dbReference type="EMBL" id="TGY80842.1"/>
    </source>
</evidence>
<comment type="caution">
    <text evidence="1">The sequence shown here is derived from an EMBL/GenBank/DDBJ whole genome shotgun (WGS) entry which is preliminary data.</text>
</comment>
<protein>
    <submittedName>
        <fullName evidence="1">Uncharacterized protein</fullName>
    </submittedName>
</protein>
<organism evidence="1 2">
    <name type="scientific">Lepagella muris</name>
    <dbReference type="NCBI Taxonomy" id="3032870"/>
    <lineage>
        <taxon>Bacteria</taxon>
        <taxon>Pseudomonadati</taxon>
        <taxon>Bacteroidota</taxon>
        <taxon>Bacteroidia</taxon>
        <taxon>Bacteroidales</taxon>
        <taxon>Muribaculaceae</taxon>
        <taxon>Lepagella</taxon>
    </lineage>
</organism>
<proteinExistence type="predicted"/>
<reference evidence="1" key="1">
    <citation type="submission" date="2019-04" db="EMBL/GenBank/DDBJ databases">
        <title>Microbes associate with the intestines of laboratory mice.</title>
        <authorList>
            <person name="Navarre W."/>
            <person name="Wong E."/>
            <person name="Huang K."/>
            <person name="Tropini C."/>
            <person name="Ng K."/>
            <person name="Yu B."/>
        </authorList>
    </citation>
    <scope>NUCLEOTIDE SEQUENCE</scope>
    <source>
        <strain evidence="1">NM04_E33</strain>
    </source>
</reference>
<gene>
    <name evidence="1" type="ORF">E5331_00245</name>
</gene>
<keyword evidence="2" id="KW-1185">Reference proteome</keyword>
<dbReference type="Proteomes" id="UP000306319">
    <property type="component" value="Unassembled WGS sequence"/>
</dbReference>
<accession>A0AC61RI93</accession>
<evidence type="ECO:0000313" key="2">
    <source>
        <dbReference type="Proteomes" id="UP000306319"/>
    </source>
</evidence>